<keyword evidence="2" id="KW-0812">Transmembrane</keyword>
<dbReference type="InterPro" id="IPR052534">
    <property type="entry name" value="Extracell_DNA_Util/SecSys_Comp"/>
</dbReference>
<dbReference type="Pfam" id="PF05137">
    <property type="entry name" value="PilN"/>
    <property type="match status" value="1"/>
</dbReference>
<proteinExistence type="predicted"/>
<organism evidence="3 4">
    <name type="scientific">Candidatus Nealsonbacteria bacterium RIFCSPHIGHO2_01_FULL_43_31</name>
    <dbReference type="NCBI Taxonomy" id="1801665"/>
    <lineage>
        <taxon>Bacteria</taxon>
        <taxon>Candidatus Nealsoniibacteriota</taxon>
    </lineage>
</organism>
<dbReference type="PANTHER" id="PTHR40278">
    <property type="entry name" value="DNA UTILIZATION PROTEIN HOFN"/>
    <property type="match status" value="1"/>
</dbReference>
<accession>A0A1G2E2I5</accession>
<evidence type="ECO:0008006" key="5">
    <source>
        <dbReference type="Google" id="ProtNLM"/>
    </source>
</evidence>
<name>A0A1G2E2I5_9BACT</name>
<dbReference type="EMBL" id="MHMA01000040">
    <property type="protein sequence ID" value="OGZ19580.1"/>
    <property type="molecule type" value="Genomic_DNA"/>
</dbReference>
<reference evidence="3 4" key="1">
    <citation type="journal article" date="2016" name="Nat. Commun.">
        <title>Thousands of microbial genomes shed light on interconnected biogeochemical processes in an aquifer system.</title>
        <authorList>
            <person name="Anantharaman K."/>
            <person name="Brown C.T."/>
            <person name="Hug L.A."/>
            <person name="Sharon I."/>
            <person name="Castelle C.J."/>
            <person name="Probst A.J."/>
            <person name="Thomas B.C."/>
            <person name="Singh A."/>
            <person name="Wilkins M.J."/>
            <person name="Karaoz U."/>
            <person name="Brodie E.L."/>
            <person name="Williams K.H."/>
            <person name="Hubbard S.S."/>
            <person name="Banfield J.F."/>
        </authorList>
    </citation>
    <scope>NUCLEOTIDE SEQUENCE [LARGE SCALE GENOMIC DNA]</scope>
</reference>
<gene>
    <name evidence="3" type="ORF">A2654_01380</name>
</gene>
<dbReference type="PANTHER" id="PTHR40278:SF1">
    <property type="entry name" value="DNA UTILIZATION PROTEIN HOFN"/>
    <property type="match status" value="1"/>
</dbReference>
<protein>
    <recommendedName>
        <fullName evidence="5">PilN domain-containing protein</fullName>
    </recommendedName>
</protein>
<keyword evidence="2" id="KW-0472">Membrane</keyword>
<feature type="coiled-coil region" evidence="1">
    <location>
        <begin position="63"/>
        <end position="90"/>
    </location>
</feature>
<evidence type="ECO:0000256" key="1">
    <source>
        <dbReference type="SAM" id="Coils"/>
    </source>
</evidence>
<sequence length="182" mass="20745">MINLLPPTEKDNLRREEKRRLAFIWGVFVLFFLIAGSVVLFSLNIYLAGEVAGLKILVDYEQQKSLTLEAKNVEKEISAINQNLAELDAFYQRQPRVAALFQRISEIVPEEIYLNSLSLDFSKGKNDRFQVSLTGRSVTREALLNFKKILESESGFQGIYFPSSSWVKPSDINFSVSFELAI</sequence>
<evidence type="ECO:0000313" key="4">
    <source>
        <dbReference type="Proteomes" id="UP000178721"/>
    </source>
</evidence>
<keyword evidence="1" id="KW-0175">Coiled coil</keyword>
<evidence type="ECO:0000313" key="3">
    <source>
        <dbReference type="EMBL" id="OGZ19580.1"/>
    </source>
</evidence>
<feature type="transmembrane region" description="Helical" evidence="2">
    <location>
        <begin position="21"/>
        <end position="47"/>
    </location>
</feature>
<dbReference type="AlphaFoldDB" id="A0A1G2E2I5"/>
<dbReference type="InterPro" id="IPR007813">
    <property type="entry name" value="PilN"/>
</dbReference>
<evidence type="ECO:0000256" key="2">
    <source>
        <dbReference type="SAM" id="Phobius"/>
    </source>
</evidence>
<dbReference type="Proteomes" id="UP000178721">
    <property type="component" value="Unassembled WGS sequence"/>
</dbReference>
<keyword evidence="2" id="KW-1133">Transmembrane helix</keyword>
<comment type="caution">
    <text evidence="3">The sequence shown here is derived from an EMBL/GenBank/DDBJ whole genome shotgun (WGS) entry which is preliminary data.</text>
</comment>